<feature type="region of interest" description="Disordered" evidence="1">
    <location>
        <begin position="169"/>
        <end position="188"/>
    </location>
</feature>
<gene>
    <name evidence="3" type="ORF">SAMN04487818_10748</name>
</gene>
<dbReference type="Pfam" id="PF01243">
    <property type="entry name" value="PNPOx_N"/>
    <property type="match status" value="1"/>
</dbReference>
<keyword evidence="4" id="KW-1185">Reference proteome</keyword>
<evidence type="ECO:0000256" key="1">
    <source>
        <dbReference type="SAM" id="MobiDB-lite"/>
    </source>
</evidence>
<evidence type="ECO:0000259" key="2">
    <source>
        <dbReference type="Pfam" id="PF01243"/>
    </source>
</evidence>
<dbReference type="EMBL" id="FOGI01000007">
    <property type="protein sequence ID" value="SES05539.1"/>
    <property type="molecule type" value="Genomic_DNA"/>
</dbReference>
<reference evidence="4" key="1">
    <citation type="submission" date="2016-10" db="EMBL/GenBank/DDBJ databases">
        <authorList>
            <person name="Varghese N."/>
            <person name="Submissions S."/>
        </authorList>
    </citation>
    <scope>NUCLEOTIDE SEQUENCE [LARGE SCALE GENOMIC DNA]</scope>
    <source>
        <strain evidence="4">DSM 44260</strain>
    </source>
</reference>
<dbReference type="SUPFAM" id="SSF50475">
    <property type="entry name" value="FMN-binding split barrel"/>
    <property type="match status" value="1"/>
</dbReference>
<dbReference type="PANTHER" id="PTHR42815">
    <property type="entry name" value="FAD-BINDING, PUTATIVE (AFU_ORTHOLOGUE AFUA_6G07600)-RELATED"/>
    <property type="match status" value="1"/>
</dbReference>
<dbReference type="Gene3D" id="2.30.110.10">
    <property type="entry name" value="Electron Transport, Fmn-binding Protein, Chain A"/>
    <property type="match status" value="1"/>
</dbReference>
<accession>A0A1H9U861</accession>
<dbReference type="InterPro" id="IPR012349">
    <property type="entry name" value="Split_barrel_FMN-bd"/>
</dbReference>
<protein>
    <recommendedName>
        <fullName evidence="2">Pyridoxamine 5'-phosphate oxidase N-terminal domain-containing protein</fullName>
    </recommendedName>
</protein>
<evidence type="ECO:0000313" key="3">
    <source>
        <dbReference type="EMBL" id="SES05539.1"/>
    </source>
</evidence>
<feature type="domain" description="Pyridoxamine 5'-phosphate oxidase N-terminal" evidence="2">
    <location>
        <begin position="36"/>
        <end position="153"/>
    </location>
</feature>
<dbReference type="Proteomes" id="UP000199051">
    <property type="component" value="Unassembled WGS sequence"/>
</dbReference>
<evidence type="ECO:0000313" key="4">
    <source>
        <dbReference type="Proteomes" id="UP000199051"/>
    </source>
</evidence>
<dbReference type="NCBIfam" id="TIGR04025">
    <property type="entry name" value="PPOX_FMN_DR2398"/>
    <property type="match status" value="1"/>
</dbReference>
<dbReference type="AlphaFoldDB" id="A0A1H9U861"/>
<sequence>MDYFWGAIADEAGLREIYEEPQRKHDKVIHEVDALAREFVACAPIVFVSSFDADGHCDVTPRGGPPGFVHVTDDGTVLIPDATGNRRIDTLRNVVATGRVGLLFVIPGRGQTLRVNGQACVTARADLLEGLTAVGKPPRAALVVRPEEVFTHCPKAFVRSMLWEPGTWPGAEAQPDPAELSHAHIGDPELTVEDVRQSQIDSLRYRLE</sequence>
<dbReference type="RefSeq" id="WP_092779251.1">
    <property type="nucleotide sequence ID" value="NZ_FOGI01000007.1"/>
</dbReference>
<name>A0A1H9U861_9PSEU</name>
<dbReference type="PANTHER" id="PTHR42815:SF2">
    <property type="entry name" value="FAD-BINDING, PUTATIVE (AFU_ORTHOLOGUE AFUA_6G07600)-RELATED"/>
    <property type="match status" value="1"/>
</dbReference>
<organism evidence="3 4">
    <name type="scientific">Actinokineospora terrae</name>
    <dbReference type="NCBI Taxonomy" id="155974"/>
    <lineage>
        <taxon>Bacteria</taxon>
        <taxon>Bacillati</taxon>
        <taxon>Actinomycetota</taxon>
        <taxon>Actinomycetes</taxon>
        <taxon>Pseudonocardiales</taxon>
        <taxon>Pseudonocardiaceae</taxon>
        <taxon>Actinokineospora</taxon>
    </lineage>
</organism>
<dbReference type="STRING" id="155974.SAMN04487818_10748"/>
<dbReference type="InterPro" id="IPR024029">
    <property type="entry name" value="Pyridox_Oxase_FMN-dep"/>
</dbReference>
<proteinExistence type="predicted"/>
<dbReference type="InterPro" id="IPR011576">
    <property type="entry name" value="Pyridox_Oxase_N"/>
</dbReference>